<organism evidence="1 2">
    <name type="scientific">Xanthomonas hortorum pv. carotae</name>
    <dbReference type="NCBI Taxonomy" id="487904"/>
    <lineage>
        <taxon>Bacteria</taxon>
        <taxon>Pseudomonadati</taxon>
        <taxon>Pseudomonadota</taxon>
        <taxon>Gammaproteobacteria</taxon>
        <taxon>Lysobacterales</taxon>
        <taxon>Lysobacteraceae</taxon>
        <taxon>Xanthomonas</taxon>
    </lineage>
</organism>
<comment type="caution">
    <text evidence="1">The sequence shown here is derived from an EMBL/GenBank/DDBJ whole genome shotgun (WGS) entry which is preliminary data.</text>
</comment>
<dbReference type="EMBL" id="CAJDKC010000003">
    <property type="protein sequence ID" value="CAD0313871.1"/>
    <property type="molecule type" value="Genomic_DNA"/>
</dbReference>
<accession>A0A6V7CDN3</accession>
<name>A0A6V7CDN3_9XANT</name>
<evidence type="ECO:0000313" key="2">
    <source>
        <dbReference type="Proteomes" id="UP000587508"/>
    </source>
</evidence>
<gene>
    <name evidence="1" type="ORF">CFBP7900_09440</name>
</gene>
<dbReference type="InterPro" id="IPR023346">
    <property type="entry name" value="Lysozyme-like_dom_sf"/>
</dbReference>
<dbReference type="InterPro" id="IPR052354">
    <property type="entry name" value="Cell_Wall_Dynamics_Protein"/>
</dbReference>
<proteinExistence type="predicted"/>
<sequence>MRAMEASEGCIVCASAIRDACAESSASSARTGRLGAPAAAAAQSAVNSFVYADRLGNGNAASGDGHRYRGRGPMQHTFRGNYRRIGVLIGLPVEDQPDLLLQVEPSALGAAAYWHDNGLNVLVHAGDVLGLGRKINLGNVRARRLPEGHSDRVTRTQRALQILGVS</sequence>
<dbReference type="SUPFAM" id="SSF53955">
    <property type="entry name" value="Lysozyme-like"/>
    <property type="match status" value="1"/>
</dbReference>
<dbReference type="Proteomes" id="UP000587508">
    <property type="component" value="Unassembled WGS sequence"/>
</dbReference>
<dbReference type="PANTHER" id="PTHR34408:SF1">
    <property type="entry name" value="GLYCOSYL HYDROLASE FAMILY 19 DOMAIN-CONTAINING PROTEIN HI_1415"/>
    <property type="match status" value="1"/>
</dbReference>
<evidence type="ECO:0008006" key="3">
    <source>
        <dbReference type="Google" id="ProtNLM"/>
    </source>
</evidence>
<reference evidence="1 2" key="1">
    <citation type="submission" date="2020-07" db="EMBL/GenBank/DDBJ databases">
        <authorList>
            <person name="Pothier F. J."/>
        </authorList>
    </citation>
    <scope>NUCLEOTIDE SEQUENCE [LARGE SCALE GENOMIC DNA]</scope>
    <source>
        <strain evidence="1 2">CFBP 7900</strain>
    </source>
</reference>
<dbReference type="PANTHER" id="PTHR34408">
    <property type="entry name" value="FAMILY PROTEIN, PUTATIVE-RELATED"/>
    <property type="match status" value="1"/>
</dbReference>
<dbReference type="AlphaFoldDB" id="A0A6V7CDN3"/>
<evidence type="ECO:0000313" key="1">
    <source>
        <dbReference type="EMBL" id="CAD0313880.1"/>
    </source>
</evidence>
<dbReference type="EMBL" id="CAJDKC010000003">
    <property type="protein sequence ID" value="CAD0313880.1"/>
    <property type="molecule type" value="Genomic_DNA"/>
</dbReference>
<dbReference type="Gene3D" id="1.10.530.10">
    <property type="match status" value="1"/>
</dbReference>
<protein>
    <recommendedName>
        <fullName evidence="3">Glycoside hydrolase family 19 catalytic domain-containing protein</fullName>
    </recommendedName>
</protein>